<evidence type="ECO:0000313" key="2">
    <source>
        <dbReference type="EnsemblPlants" id="OBART05G05610.1"/>
    </source>
</evidence>
<dbReference type="Gramene" id="OBART05G05610.1">
    <property type="protein sequence ID" value="OBART05G05610.1"/>
    <property type="gene ID" value="OBART05G05610"/>
</dbReference>
<evidence type="ECO:0000313" key="3">
    <source>
        <dbReference type="Proteomes" id="UP000026960"/>
    </source>
</evidence>
<proteinExistence type="predicted"/>
<sequence>MVETVEEVHGGGRDWSPTAPTTERASSPLPPLELHLCVSYAEPEYARWMLSRSPSSVVHPPPGAATAGEHLASAGIALSSKMSAMPCLAGEKRKRDGG</sequence>
<accession>A0A0D3G401</accession>
<dbReference type="Proteomes" id="UP000026960">
    <property type="component" value="Chromosome 5"/>
</dbReference>
<protein>
    <submittedName>
        <fullName evidence="2">Uncharacterized protein</fullName>
    </submittedName>
</protein>
<dbReference type="PaxDb" id="65489-OBART05G05610.1"/>
<evidence type="ECO:0000256" key="1">
    <source>
        <dbReference type="SAM" id="MobiDB-lite"/>
    </source>
</evidence>
<dbReference type="AlphaFoldDB" id="A0A0D3G401"/>
<dbReference type="EnsemblPlants" id="OBART05G05610.1">
    <property type="protein sequence ID" value="OBART05G05610.1"/>
    <property type="gene ID" value="OBART05G05610"/>
</dbReference>
<reference evidence="2" key="2">
    <citation type="submission" date="2015-03" db="UniProtKB">
        <authorList>
            <consortium name="EnsemblPlants"/>
        </authorList>
    </citation>
    <scope>IDENTIFICATION</scope>
</reference>
<dbReference type="HOGENOM" id="CLU_155518_0_0_1"/>
<reference evidence="2" key="1">
    <citation type="journal article" date="2009" name="Rice">
        <title>De Novo Next Generation Sequencing of Plant Genomes.</title>
        <authorList>
            <person name="Rounsley S."/>
            <person name="Marri P.R."/>
            <person name="Yu Y."/>
            <person name="He R."/>
            <person name="Sisneros N."/>
            <person name="Goicoechea J.L."/>
            <person name="Lee S.J."/>
            <person name="Angelova A."/>
            <person name="Kudrna D."/>
            <person name="Luo M."/>
            <person name="Affourtit J."/>
            <person name="Desany B."/>
            <person name="Knight J."/>
            <person name="Niazi F."/>
            <person name="Egholm M."/>
            <person name="Wing R.A."/>
        </authorList>
    </citation>
    <scope>NUCLEOTIDE SEQUENCE [LARGE SCALE GENOMIC DNA]</scope>
    <source>
        <strain evidence="2">cv. IRGC 105608</strain>
    </source>
</reference>
<organism evidence="2">
    <name type="scientific">Oryza barthii</name>
    <dbReference type="NCBI Taxonomy" id="65489"/>
    <lineage>
        <taxon>Eukaryota</taxon>
        <taxon>Viridiplantae</taxon>
        <taxon>Streptophyta</taxon>
        <taxon>Embryophyta</taxon>
        <taxon>Tracheophyta</taxon>
        <taxon>Spermatophyta</taxon>
        <taxon>Magnoliopsida</taxon>
        <taxon>Liliopsida</taxon>
        <taxon>Poales</taxon>
        <taxon>Poaceae</taxon>
        <taxon>BOP clade</taxon>
        <taxon>Oryzoideae</taxon>
        <taxon>Oryzeae</taxon>
        <taxon>Oryzinae</taxon>
        <taxon>Oryza</taxon>
    </lineage>
</organism>
<name>A0A0D3G401_9ORYZ</name>
<feature type="region of interest" description="Disordered" evidence="1">
    <location>
        <begin position="1"/>
        <end position="28"/>
    </location>
</feature>
<feature type="compositionally biased region" description="Basic and acidic residues" evidence="1">
    <location>
        <begin position="1"/>
        <end position="12"/>
    </location>
</feature>
<keyword evidence="3" id="KW-1185">Reference proteome</keyword>